<feature type="signal peptide" evidence="5">
    <location>
        <begin position="1"/>
        <end position="26"/>
    </location>
</feature>
<dbReference type="SUPFAM" id="SSF50891">
    <property type="entry name" value="Cyclophilin-like"/>
    <property type="match status" value="1"/>
</dbReference>
<dbReference type="PANTHER" id="PTHR11071">
    <property type="entry name" value="PEPTIDYL-PROLYL CIS-TRANS ISOMERASE"/>
    <property type="match status" value="1"/>
</dbReference>
<evidence type="ECO:0000256" key="3">
    <source>
        <dbReference type="ARBA" id="ARBA00023110"/>
    </source>
</evidence>
<dbReference type="EMBL" id="HBGR01007746">
    <property type="protein sequence ID" value="CAD9381015.1"/>
    <property type="molecule type" value="Transcribed_RNA"/>
</dbReference>
<evidence type="ECO:0000259" key="7">
    <source>
        <dbReference type="PROSITE" id="PS51670"/>
    </source>
</evidence>
<feature type="domain" description="ShKT" evidence="7">
    <location>
        <begin position="86"/>
        <end position="121"/>
    </location>
</feature>
<dbReference type="PROSITE" id="PS00170">
    <property type="entry name" value="CSA_PPIASE_1"/>
    <property type="match status" value="1"/>
</dbReference>
<accession>A0A7S2AY26</accession>
<organism evidence="8">
    <name type="scientific">Pycnococcus provasolii</name>
    <dbReference type="NCBI Taxonomy" id="41880"/>
    <lineage>
        <taxon>Eukaryota</taxon>
        <taxon>Viridiplantae</taxon>
        <taxon>Chlorophyta</taxon>
        <taxon>Pseudoscourfieldiophyceae</taxon>
        <taxon>Pseudoscourfieldiales</taxon>
        <taxon>Pycnococcaceae</taxon>
        <taxon>Pycnococcus</taxon>
    </lineage>
</organism>
<dbReference type="PROSITE" id="PS51670">
    <property type="entry name" value="SHKT"/>
    <property type="match status" value="1"/>
</dbReference>
<dbReference type="InterPro" id="IPR020892">
    <property type="entry name" value="Cyclophilin-type_PPIase_CS"/>
</dbReference>
<dbReference type="InterPro" id="IPR002130">
    <property type="entry name" value="Cyclophilin-type_PPIase_dom"/>
</dbReference>
<dbReference type="GO" id="GO:0006457">
    <property type="term" value="P:protein folding"/>
    <property type="evidence" value="ECO:0007669"/>
    <property type="project" value="InterPro"/>
</dbReference>
<feature type="chain" id="PRO_5031209682" description="peptidylprolyl isomerase" evidence="5">
    <location>
        <begin position="27"/>
        <end position="312"/>
    </location>
</feature>
<name>A0A7S2AY26_9CHLO</name>
<dbReference type="InterPro" id="IPR029000">
    <property type="entry name" value="Cyclophilin-like_dom_sf"/>
</dbReference>
<protein>
    <recommendedName>
        <fullName evidence="2">peptidylprolyl isomerase</fullName>
        <ecNumber evidence="2">5.2.1.8</ecNumber>
    </recommendedName>
</protein>
<evidence type="ECO:0000256" key="4">
    <source>
        <dbReference type="ARBA" id="ARBA00023235"/>
    </source>
</evidence>
<dbReference type="AlphaFoldDB" id="A0A7S2AY26"/>
<dbReference type="SMART" id="SM00254">
    <property type="entry name" value="ShKT"/>
    <property type="match status" value="1"/>
</dbReference>
<evidence type="ECO:0000256" key="1">
    <source>
        <dbReference type="ARBA" id="ARBA00007365"/>
    </source>
</evidence>
<dbReference type="Gene3D" id="1.10.10.1940">
    <property type="match status" value="1"/>
</dbReference>
<dbReference type="Pfam" id="PF00160">
    <property type="entry name" value="Pro_isomerase"/>
    <property type="match status" value="1"/>
</dbReference>
<reference evidence="8" key="1">
    <citation type="submission" date="2021-01" db="EMBL/GenBank/DDBJ databases">
        <authorList>
            <person name="Corre E."/>
            <person name="Pelletier E."/>
            <person name="Niang G."/>
            <person name="Scheremetjew M."/>
            <person name="Finn R."/>
            <person name="Kale V."/>
            <person name="Holt S."/>
            <person name="Cochrane G."/>
            <person name="Meng A."/>
            <person name="Brown T."/>
            <person name="Cohen L."/>
        </authorList>
    </citation>
    <scope>NUCLEOTIDE SEQUENCE</scope>
    <source>
        <strain evidence="8">RCC733</strain>
    </source>
</reference>
<dbReference type="EC" id="5.2.1.8" evidence="2"/>
<keyword evidence="4" id="KW-0413">Isomerase</keyword>
<dbReference type="GO" id="GO:0005737">
    <property type="term" value="C:cytoplasm"/>
    <property type="evidence" value="ECO:0007669"/>
    <property type="project" value="TreeGrafter"/>
</dbReference>
<dbReference type="InterPro" id="IPR003582">
    <property type="entry name" value="ShKT_dom"/>
</dbReference>
<dbReference type="Pfam" id="PF01549">
    <property type="entry name" value="ShK"/>
    <property type="match status" value="1"/>
</dbReference>
<feature type="domain" description="PPIase cyclophilin-type" evidence="6">
    <location>
        <begin position="172"/>
        <end position="310"/>
    </location>
</feature>
<dbReference type="GO" id="GO:0016018">
    <property type="term" value="F:cyclosporin A binding"/>
    <property type="evidence" value="ECO:0007669"/>
    <property type="project" value="TreeGrafter"/>
</dbReference>
<dbReference type="Gene3D" id="2.40.100.10">
    <property type="entry name" value="Cyclophilin-like"/>
    <property type="match status" value="1"/>
</dbReference>
<keyword evidence="5" id="KW-0732">Signal</keyword>
<evidence type="ECO:0000256" key="2">
    <source>
        <dbReference type="ARBA" id="ARBA00013194"/>
    </source>
</evidence>
<gene>
    <name evidence="8" type="ORF">PPRO1471_LOCUS5153</name>
</gene>
<proteinExistence type="inferred from homology"/>
<evidence type="ECO:0000256" key="5">
    <source>
        <dbReference type="SAM" id="SignalP"/>
    </source>
</evidence>
<comment type="similarity">
    <text evidence="1">Belongs to the cyclophilin-type PPIase family.</text>
</comment>
<evidence type="ECO:0000313" key="8">
    <source>
        <dbReference type="EMBL" id="CAD9381015.1"/>
    </source>
</evidence>
<evidence type="ECO:0000259" key="6">
    <source>
        <dbReference type="PROSITE" id="PS50072"/>
    </source>
</evidence>
<sequence length="312" mass="33759">MASEPSRCRLLVWAAIALWQAWGSHASHDTLADRRDALPGYRETVLPIQGVKWRLPGELPVDEGDEDKDSGASGVPAQDAMFAPACIDLQGDQCATWAASGECENNRQFMEVKCVRSCGMCKPVASTHVARACGVLPGDVSSRVADPARAKLCARLRLTIREKHDGGEGSAVEVALFSRHVPRTAANFERLCIRTDGNGFVGTTFHRVIPEFMMQGGSTRLHTSIYGETFEDESFAFRYDEPFLLGMANGGANTNNDQFFVTVAKCPHLDDKHVVFGAVTAGFDVVKRVVGDGSASGAPTKIYEIAGCEYVL</sequence>
<dbReference type="PROSITE" id="PS50072">
    <property type="entry name" value="CSA_PPIASE_2"/>
    <property type="match status" value="1"/>
</dbReference>
<keyword evidence="3" id="KW-0697">Rotamase</keyword>
<dbReference type="PRINTS" id="PR00153">
    <property type="entry name" value="CSAPPISMRASE"/>
</dbReference>
<dbReference type="GO" id="GO:0003755">
    <property type="term" value="F:peptidyl-prolyl cis-trans isomerase activity"/>
    <property type="evidence" value="ECO:0007669"/>
    <property type="project" value="UniProtKB-KW"/>
</dbReference>
<dbReference type="PANTHER" id="PTHR11071:SF561">
    <property type="entry name" value="PEPTIDYL-PROLYL CIS-TRANS ISOMERASE D-RELATED"/>
    <property type="match status" value="1"/>
</dbReference>